<dbReference type="SUPFAM" id="SSF144083">
    <property type="entry name" value="Magnesium transport protein CorA, transmembrane region"/>
    <property type="match status" value="1"/>
</dbReference>
<name>A0A9X1W362_9GAMM</name>
<dbReference type="InterPro" id="IPR002523">
    <property type="entry name" value="MgTranspt_CorA/ZnTranspt_ZntB"/>
</dbReference>
<dbReference type="GO" id="GO:0000287">
    <property type="term" value="F:magnesium ion binding"/>
    <property type="evidence" value="ECO:0007669"/>
    <property type="project" value="TreeGrafter"/>
</dbReference>
<keyword evidence="8 11" id="KW-1133">Transmembrane helix</keyword>
<evidence type="ECO:0000256" key="5">
    <source>
        <dbReference type="ARBA" id="ARBA00022519"/>
    </source>
</evidence>
<evidence type="ECO:0000256" key="10">
    <source>
        <dbReference type="ARBA" id="ARBA00023136"/>
    </source>
</evidence>
<comment type="similarity">
    <text evidence="2">Belongs to the CorA metal ion transporter (MIT) (TC 1.A.35) family.</text>
</comment>
<keyword evidence="7" id="KW-0862">Zinc</keyword>
<evidence type="ECO:0000256" key="2">
    <source>
        <dbReference type="ARBA" id="ARBA00009765"/>
    </source>
</evidence>
<dbReference type="InterPro" id="IPR045863">
    <property type="entry name" value="CorA_TM1_TM2"/>
</dbReference>
<feature type="transmembrane region" description="Helical" evidence="11">
    <location>
        <begin position="303"/>
        <end position="323"/>
    </location>
</feature>
<dbReference type="PANTHER" id="PTHR46494">
    <property type="entry name" value="CORA FAMILY METAL ION TRANSPORTER (EUROFUNG)"/>
    <property type="match status" value="1"/>
</dbReference>
<gene>
    <name evidence="12" type="ORF">MST27_08515</name>
</gene>
<reference evidence="12" key="1">
    <citation type="submission" date="2022-03" db="EMBL/GenBank/DDBJ databases">
        <title>Pseudomonas marianensis sp. nov., a marine bacterium isolated from deep-sea sediments of the Mariana Trench.</title>
        <authorList>
            <person name="Wei Y."/>
        </authorList>
    </citation>
    <scope>NUCLEOTIDE SEQUENCE</scope>
    <source>
        <strain evidence="12">PS1</strain>
    </source>
</reference>
<keyword evidence="4" id="KW-1003">Cell membrane</keyword>
<evidence type="ECO:0000256" key="6">
    <source>
        <dbReference type="ARBA" id="ARBA00022692"/>
    </source>
</evidence>
<keyword evidence="5" id="KW-0997">Cell inner membrane</keyword>
<dbReference type="EMBL" id="JALGRD010000004">
    <property type="protein sequence ID" value="MCJ0973410.1"/>
    <property type="molecule type" value="Genomic_DNA"/>
</dbReference>
<dbReference type="PANTHER" id="PTHR46494:SF3">
    <property type="entry name" value="ZINC TRANSPORT PROTEIN ZNTB"/>
    <property type="match status" value="1"/>
</dbReference>
<keyword evidence="6 11" id="KW-0812">Transmembrane</keyword>
<dbReference type="SUPFAM" id="SSF143865">
    <property type="entry name" value="CorA soluble domain-like"/>
    <property type="match status" value="1"/>
</dbReference>
<evidence type="ECO:0000256" key="9">
    <source>
        <dbReference type="ARBA" id="ARBA00023065"/>
    </source>
</evidence>
<dbReference type="GO" id="GO:0015087">
    <property type="term" value="F:cobalt ion transmembrane transporter activity"/>
    <property type="evidence" value="ECO:0007669"/>
    <property type="project" value="TreeGrafter"/>
</dbReference>
<keyword evidence="3" id="KW-0813">Transport</keyword>
<keyword evidence="10 11" id="KW-0472">Membrane</keyword>
<evidence type="ECO:0000256" key="7">
    <source>
        <dbReference type="ARBA" id="ARBA00022833"/>
    </source>
</evidence>
<dbReference type="GO" id="GO:0005886">
    <property type="term" value="C:plasma membrane"/>
    <property type="evidence" value="ECO:0007669"/>
    <property type="project" value="UniProtKB-SubCell"/>
</dbReference>
<dbReference type="GO" id="GO:0050897">
    <property type="term" value="F:cobalt ion binding"/>
    <property type="evidence" value="ECO:0007669"/>
    <property type="project" value="TreeGrafter"/>
</dbReference>
<evidence type="ECO:0000256" key="1">
    <source>
        <dbReference type="ARBA" id="ARBA00004651"/>
    </source>
</evidence>
<sequence length="329" mass="37726">MIQVDQSGLLHALVLDGNGGARHVEHADLAMLELGESETLWLHWDRSARGAQQWLRQASGLSGFACDVLLEENTRPRLLNLPGDELLLFLRGVNLNPDAEPEDMVSLRVFADARRVISLRLRPLRSTEVVRAQLDAGTGPRTSSEVLLGLADALTERVDDLVTVLTERLDEEEERVESDERYTPPQDKLLALRRQAASLRRFLLPQREIYGQLTRHRLPWFVADDTDYWNELSNRLIRYLEELELIRERINLVLEAEERRMRERMNRTMYLLGIITGFFLPLSFITGLLGINVGGIPGADYSFGFPVVCLIILATAAFQWWLFRRLKWV</sequence>
<dbReference type="InterPro" id="IPR045861">
    <property type="entry name" value="CorA_cytoplasmic_dom"/>
</dbReference>
<evidence type="ECO:0000256" key="4">
    <source>
        <dbReference type="ARBA" id="ARBA00022475"/>
    </source>
</evidence>
<proteinExistence type="inferred from homology"/>
<dbReference type="RefSeq" id="WP_243605540.1">
    <property type="nucleotide sequence ID" value="NZ_JALGRD010000004.1"/>
</dbReference>
<dbReference type="Gene3D" id="3.30.460.20">
    <property type="entry name" value="CorA soluble domain-like"/>
    <property type="match status" value="1"/>
</dbReference>
<evidence type="ECO:0000313" key="13">
    <source>
        <dbReference type="Proteomes" id="UP001139682"/>
    </source>
</evidence>
<comment type="subcellular location">
    <subcellularLocation>
        <location evidence="1">Cell membrane</location>
        <topology evidence="1">Multi-pass membrane protein</topology>
    </subcellularLocation>
</comment>
<keyword evidence="13" id="KW-1185">Reference proteome</keyword>
<dbReference type="AlphaFoldDB" id="A0A9X1W362"/>
<keyword evidence="9" id="KW-0406">Ion transport</keyword>
<feature type="transmembrane region" description="Helical" evidence="11">
    <location>
        <begin position="269"/>
        <end position="291"/>
    </location>
</feature>
<evidence type="ECO:0000256" key="8">
    <source>
        <dbReference type="ARBA" id="ARBA00022989"/>
    </source>
</evidence>
<dbReference type="GO" id="GO:0015095">
    <property type="term" value="F:magnesium ion transmembrane transporter activity"/>
    <property type="evidence" value="ECO:0007669"/>
    <property type="project" value="TreeGrafter"/>
</dbReference>
<evidence type="ECO:0000313" key="12">
    <source>
        <dbReference type="EMBL" id="MCJ0973410.1"/>
    </source>
</evidence>
<evidence type="ECO:0000256" key="11">
    <source>
        <dbReference type="SAM" id="Phobius"/>
    </source>
</evidence>
<protein>
    <submittedName>
        <fullName evidence="12">Zinc transporter ZntB</fullName>
    </submittedName>
</protein>
<comment type="caution">
    <text evidence="12">The sequence shown here is derived from an EMBL/GenBank/DDBJ whole genome shotgun (WGS) entry which is preliminary data.</text>
</comment>
<dbReference type="Gene3D" id="1.20.58.340">
    <property type="entry name" value="Magnesium transport protein CorA, transmembrane region"/>
    <property type="match status" value="2"/>
</dbReference>
<dbReference type="Pfam" id="PF01544">
    <property type="entry name" value="CorA"/>
    <property type="match status" value="1"/>
</dbReference>
<accession>A0A9X1W362</accession>
<organism evidence="12 13">
    <name type="scientific">Stutzerimonas marianensis</name>
    <dbReference type="NCBI Taxonomy" id="2929513"/>
    <lineage>
        <taxon>Bacteria</taxon>
        <taxon>Pseudomonadati</taxon>
        <taxon>Pseudomonadota</taxon>
        <taxon>Gammaproteobacteria</taxon>
        <taxon>Pseudomonadales</taxon>
        <taxon>Pseudomonadaceae</taxon>
        <taxon>Stutzerimonas</taxon>
    </lineage>
</organism>
<evidence type="ECO:0000256" key="3">
    <source>
        <dbReference type="ARBA" id="ARBA00022448"/>
    </source>
</evidence>
<dbReference type="Proteomes" id="UP001139682">
    <property type="component" value="Unassembled WGS sequence"/>
</dbReference>